<protein>
    <submittedName>
        <fullName evidence="1">LuxR C-terminal-related transcriptional regulator</fullName>
    </submittedName>
</protein>
<sequence length="588" mass="67653">MKTILSILFFCTVCFAVAWHNSDIKVDTVSRLSIIKDSLKKDFDLKTHFNYKQNRKVHTELNKVIDITSINETDYLGDFFSFVEDSLREFNKEIIVKQQFRPISNAIINFGFSNSTHWLKFSMENSSSKKVEKLLYIQKPLQDSITLFYYKDKVLRQFENGYMIKDKDRSNNGLALYFPLSLNANETQTYFLKCNSKYGKAIAANIVSEATFHQRERMELIAVCLLIGALLTLSIYNVFLGFALKDRLYGLYAFAISGSLVTQLAARGFMKMYLIPDSAFILKWSPVFFISLGTIALSLFCVKFLNTKRYSKIAHRLLWGVIFYMVIALIIEVFISEIFNIYCTNALVAIGLMAFGFVALFSGIMVYLKGNKSARYFIYAWTIYCVTIVIYVLTLLAWLPINAFTTNAYMVGSLVEVTLLSLALGDRYDQLRKEKKMLLSTLVTRDEDILAKKQEIMALMTESIRHLKNKLQLAENLKKLNKAEEGVTLKNILVDLLSESYDDKKLLLTKETIDFENAEFIKKLKERHPNLSPTDVEVITLIKIGLSRKEVAKFRQVSLETVKSSRFRIKKKLNLSKDIVLDDYVKSL</sequence>
<dbReference type="EMBL" id="JAHKPD010000008">
    <property type="protein sequence ID" value="MBU2949894.1"/>
    <property type="molecule type" value="Genomic_DNA"/>
</dbReference>
<name>A0ACC5U6L8_9FLAO</name>
<proteinExistence type="predicted"/>
<dbReference type="Proteomes" id="UP001647509">
    <property type="component" value="Unassembled WGS sequence"/>
</dbReference>
<evidence type="ECO:0000313" key="1">
    <source>
        <dbReference type="EMBL" id="MBU2949894.1"/>
    </source>
</evidence>
<keyword evidence="2" id="KW-1185">Reference proteome</keyword>
<accession>A0ACC5U6L8</accession>
<gene>
    <name evidence="1" type="ORF">KO493_04190</name>
</gene>
<comment type="caution">
    <text evidence="1">The sequence shown here is derived from an EMBL/GenBank/DDBJ whole genome shotgun (WGS) entry which is preliminary data.</text>
</comment>
<evidence type="ECO:0000313" key="2">
    <source>
        <dbReference type="Proteomes" id="UP001647509"/>
    </source>
</evidence>
<reference evidence="1" key="1">
    <citation type="submission" date="2021-05" db="EMBL/GenBank/DDBJ databases">
        <title>Draft genomes of bacteria isolated from model marine particles.</title>
        <authorList>
            <person name="Datta M.S."/>
            <person name="Schwartzman J.A."/>
            <person name="Enke T.N."/>
            <person name="Saavedra J."/>
            <person name="Cermak N."/>
            <person name="Cordero O.X."/>
        </authorList>
    </citation>
    <scope>NUCLEOTIDE SEQUENCE</scope>
    <source>
        <strain evidence="1">I2M19</strain>
    </source>
</reference>
<organism evidence="1 2">
    <name type="scientific">Pseudotamlana agarivorans</name>
    <dbReference type="NCBI Taxonomy" id="481183"/>
    <lineage>
        <taxon>Bacteria</taxon>
        <taxon>Pseudomonadati</taxon>
        <taxon>Bacteroidota</taxon>
        <taxon>Flavobacteriia</taxon>
        <taxon>Flavobacteriales</taxon>
        <taxon>Flavobacteriaceae</taxon>
        <taxon>Pseudotamlana</taxon>
    </lineage>
</organism>